<evidence type="ECO:0000259" key="4">
    <source>
        <dbReference type="PROSITE" id="PS51186"/>
    </source>
</evidence>
<evidence type="ECO:0000313" key="6">
    <source>
        <dbReference type="Proteomes" id="UP000262172"/>
    </source>
</evidence>
<comment type="similarity">
    <text evidence="3">Belongs to the acetyltransferase family. RimI subfamily.</text>
</comment>
<dbReference type="Pfam" id="PF00583">
    <property type="entry name" value="Acetyltransf_1"/>
    <property type="match status" value="1"/>
</dbReference>
<comment type="catalytic activity">
    <reaction evidence="3">
        <text>N-terminal L-alanyl-[ribosomal protein bS18] + acetyl-CoA = N-terminal N(alpha)-acetyl-L-alanyl-[ribosomal protein bS18] + CoA + H(+)</text>
        <dbReference type="Rhea" id="RHEA:43756"/>
        <dbReference type="Rhea" id="RHEA-COMP:10676"/>
        <dbReference type="Rhea" id="RHEA-COMP:10677"/>
        <dbReference type="ChEBI" id="CHEBI:15378"/>
        <dbReference type="ChEBI" id="CHEBI:57287"/>
        <dbReference type="ChEBI" id="CHEBI:57288"/>
        <dbReference type="ChEBI" id="CHEBI:64718"/>
        <dbReference type="ChEBI" id="CHEBI:83683"/>
        <dbReference type="EC" id="2.3.1.266"/>
    </reaction>
</comment>
<dbReference type="InterPro" id="IPR000182">
    <property type="entry name" value="GNAT_dom"/>
</dbReference>
<dbReference type="PROSITE" id="PS51186">
    <property type="entry name" value="GNAT"/>
    <property type="match status" value="1"/>
</dbReference>
<dbReference type="OrthoDB" id="529907at2"/>
<dbReference type="CDD" id="cd04301">
    <property type="entry name" value="NAT_SF"/>
    <property type="match status" value="1"/>
</dbReference>
<dbReference type="PANTHER" id="PTHR43877">
    <property type="entry name" value="AMINOALKYLPHOSPHONATE N-ACETYLTRANSFERASE-RELATED-RELATED"/>
    <property type="match status" value="1"/>
</dbReference>
<organism evidence="5 6">
    <name type="scientific">Microbacterium bovistercoris</name>
    <dbReference type="NCBI Taxonomy" id="2293570"/>
    <lineage>
        <taxon>Bacteria</taxon>
        <taxon>Bacillati</taxon>
        <taxon>Actinomycetota</taxon>
        <taxon>Actinomycetes</taxon>
        <taxon>Micrococcales</taxon>
        <taxon>Microbacteriaceae</taxon>
        <taxon>Microbacterium</taxon>
    </lineage>
</organism>
<name>A0A371NXQ5_9MICO</name>
<keyword evidence="3" id="KW-0963">Cytoplasm</keyword>
<accession>A0A371NXQ5</accession>
<proteinExistence type="inferred from homology"/>
<evidence type="ECO:0000256" key="3">
    <source>
        <dbReference type="RuleBase" id="RU363094"/>
    </source>
</evidence>
<evidence type="ECO:0000313" key="5">
    <source>
        <dbReference type="EMBL" id="REJ08084.1"/>
    </source>
</evidence>
<protein>
    <recommendedName>
        <fullName evidence="3">[Ribosomal protein bS18]-alanine N-acetyltransferase</fullName>
        <ecNumber evidence="3">2.3.1.266</ecNumber>
    </recommendedName>
</protein>
<comment type="function">
    <text evidence="3">Acetylates the N-terminal alanine of ribosomal protein bS18.</text>
</comment>
<dbReference type="NCBIfam" id="TIGR01575">
    <property type="entry name" value="rimI"/>
    <property type="match status" value="1"/>
</dbReference>
<dbReference type="InterPro" id="IPR016181">
    <property type="entry name" value="Acyl_CoA_acyltransferase"/>
</dbReference>
<evidence type="ECO:0000256" key="2">
    <source>
        <dbReference type="ARBA" id="ARBA00023315"/>
    </source>
</evidence>
<keyword evidence="1 5" id="KW-0808">Transferase</keyword>
<dbReference type="EC" id="2.3.1.266" evidence="3"/>
<dbReference type="AlphaFoldDB" id="A0A371NXQ5"/>
<dbReference type="Gene3D" id="3.40.630.30">
    <property type="match status" value="1"/>
</dbReference>
<dbReference type="EMBL" id="QUAB01000013">
    <property type="protein sequence ID" value="REJ08084.1"/>
    <property type="molecule type" value="Genomic_DNA"/>
</dbReference>
<gene>
    <name evidence="5" type="primary">rimI</name>
    <name evidence="5" type="ORF">DY023_01700</name>
</gene>
<dbReference type="GO" id="GO:0008999">
    <property type="term" value="F:protein-N-terminal-alanine acetyltransferase activity"/>
    <property type="evidence" value="ECO:0007669"/>
    <property type="project" value="UniProtKB-EC"/>
</dbReference>
<comment type="caution">
    <text evidence="5">The sequence shown here is derived from an EMBL/GenBank/DDBJ whole genome shotgun (WGS) entry which is preliminary data.</text>
</comment>
<evidence type="ECO:0000256" key="1">
    <source>
        <dbReference type="ARBA" id="ARBA00022679"/>
    </source>
</evidence>
<dbReference type="InterPro" id="IPR050832">
    <property type="entry name" value="Bact_Acetyltransf"/>
</dbReference>
<comment type="subcellular location">
    <subcellularLocation>
        <location evidence="3">Cytoplasm</location>
    </subcellularLocation>
</comment>
<keyword evidence="6" id="KW-1185">Reference proteome</keyword>
<dbReference type="Proteomes" id="UP000262172">
    <property type="component" value="Unassembled WGS sequence"/>
</dbReference>
<keyword evidence="2" id="KW-0012">Acyltransferase</keyword>
<feature type="domain" description="N-acetyltransferase" evidence="4">
    <location>
        <begin position="1"/>
        <end position="133"/>
    </location>
</feature>
<dbReference type="SUPFAM" id="SSF55729">
    <property type="entry name" value="Acyl-CoA N-acyltransferases (Nat)"/>
    <property type="match status" value="1"/>
</dbReference>
<dbReference type="InterPro" id="IPR006464">
    <property type="entry name" value="AcTrfase_RimI/Ard1"/>
</dbReference>
<dbReference type="GO" id="GO:0005737">
    <property type="term" value="C:cytoplasm"/>
    <property type="evidence" value="ECO:0007669"/>
    <property type="project" value="UniProtKB-SubCell"/>
</dbReference>
<sequence>MALENASFPDDAWSAESMASELGSEHGRYFVDEEDGRIVGYGGVRALVGAPDSDIQTIALDPAFRGQGRGRRMLRLLLDQARERGARETFLEVRDDNEAAQRLYLSEGFIEIGRRPRYYKGGIDAIIMKTGLAGRPSASSGTQTEGIADA</sequence>
<reference evidence="5 6" key="1">
    <citation type="submission" date="2018-08" db="EMBL/GenBank/DDBJ databases">
        <title>Isolation, diversity and antifungal activity of Actinobacteria from cow dung.</title>
        <authorList>
            <person name="Ling L."/>
        </authorList>
    </citation>
    <scope>NUCLEOTIDE SEQUENCE [LARGE SCALE GENOMIC DNA]</scope>
    <source>
        <strain evidence="5 6">NEAU-LLE</strain>
    </source>
</reference>